<evidence type="ECO:0000313" key="3">
    <source>
        <dbReference type="Proteomes" id="UP001055439"/>
    </source>
</evidence>
<sequence length="85" mass="9565">MLDSRGCDEPKKLFVFSEGKISSFTILACKEHYVVSQNLPPCRVLLDRKIAASSISFLSVEQKTTQGNPRAKMGACNMEQKRRED</sequence>
<proteinExistence type="predicted"/>
<dbReference type="EMBL" id="CP097506">
    <property type="protein sequence ID" value="URD95687.1"/>
    <property type="molecule type" value="Genomic_DNA"/>
</dbReference>
<protein>
    <submittedName>
        <fullName evidence="2">Uncharacterized protein</fullName>
    </submittedName>
</protein>
<gene>
    <name evidence="2" type="ORF">MUK42_07631</name>
</gene>
<dbReference type="Proteomes" id="UP001055439">
    <property type="component" value="Chromosome 4"/>
</dbReference>
<evidence type="ECO:0000313" key="2">
    <source>
        <dbReference type="EMBL" id="URD95687.1"/>
    </source>
</evidence>
<name>A0A9E7JV87_9LILI</name>
<reference evidence="2" key="1">
    <citation type="submission" date="2022-05" db="EMBL/GenBank/DDBJ databases">
        <title>The Musa troglodytarum L. genome provides insights into the mechanism of non-climacteric behaviour and enrichment of carotenoids.</title>
        <authorList>
            <person name="Wang J."/>
        </authorList>
    </citation>
    <scope>NUCLEOTIDE SEQUENCE</scope>
    <source>
        <tissue evidence="2">Leaf</tissue>
    </source>
</reference>
<keyword evidence="3" id="KW-1185">Reference proteome</keyword>
<accession>A0A9E7JV87</accession>
<dbReference type="AlphaFoldDB" id="A0A9E7JV87"/>
<organism evidence="2 3">
    <name type="scientific">Musa troglodytarum</name>
    <name type="common">fe'i banana</name>
    <dbReference type="NCBI Taxonomy" id="320322"/>
    <lineage>
        <taxon>Eukaryota</taxon>
        <taxon>Viridiplantae</taxon>
        <taxon>Streptophyta</taxon>
        <taxon>Embryophyta</taxon>
        <taxon>Tracheophyta</taxon>
        <taxon>Spermatophyta</taxon>
        <taxon>Magnoliopsida</taxon>
        <taxon>Liliopsida</taxon>
        <taxon>Zingiberales</taxon>
        <taxon>Musaceae</taxon>
        <taxon>Musa</taxon>
    </lineage>
</organism>
<evidence type="ECO:0000256" key="1">
    <source>
        <dbReference type="SAM" id="MobiDB-lite"/>
    </source>
</evidence>
<feature type="region of interest" description="Disordered" evidence="1">
    <location>
        <begin position="65"/>
        <end position="85"/>
    </location>
</feature>